<accession>A0ACA9Y1P5</accession>
<proteinExistence type="predicted"/>
<comment type="caution">
    <text evidence="1">The sequence shown here is derived from an EMBL/GenBank/DDBJ whole genome shotgun (WGS) entry which is preliminary data.</text>
</comment>
<name>A0ACA9Y1P5_9ASCO</name>
<protein>
    <submittedName>
        <fullName evidence="1">Peroxisomal membrane protein Lpx1p</fullName>
    </submittedName>
</protein>
<organism evidence="1 2">
    <name type="scientific">[Candida] jaroonii</name>
    <dbReference type="NCBI Taxonomy" id="467808"/>
    <lineage>
        <taxon>Eukaryota</taxon>
        <taxon>Fungi</taxon>
        <taxon>Dikarya</taxon>
        <taxon>Ascomycota</taxon>
        <taxon>Saccharomycotina</taxon>
        <taxon>Pichiomycetes</taxon>
        <taxon>Debaryomycetaceae</taxon>
        <taxon>Yamadazyma</taxon>
    </lineage>
</organism>
<evidence type="ECO:0000313" key="2">
    <source>
        <dbReference type="Proteomes" id="UP001152531"/>
    </source>
</evidence>
<dbReference type="EMBL" id="CALSDN010000001">
    <property type="protein sequence ID" value="CAH6718495.1"/>
    <property type="molecule type" value="Genomic_DNA"/>
</dbReference>
<keyword evidence="2" id="KW-1185">Reference proteome</keyword>
<sequence>MSGFKKEVKITDAHFPRQAGSTLSVDDKLKVVYNKFSSTIPPPEDKIRINLLFSHGTGMNKEIWNYHIEKLFKDSYNQDHWYLGSVISFDCTSHGDSGVLNKDKLGWTYGWIDGGKDIISIVKHENDTCNDFLNNINSKNIIIGHSLGGHQVMVAGFLEPQLFDTIIPIEPVFYSPDHRFFHLFVERFKKVQKFIRDTFDSKEDFYEYYTKFAFTKDMHPRVSQDYIDNEFYEVYDPATKTTKYKSKASKIGQMATYLSSYWSLEQSTAMIPHMRCKICYVWGEKARWNPPGTEEYFIENANPANLLEYHCVKDGTHLLNGELPDETVKIIEGVIAKRSKTAYEDKDCYPEIKFKNRPTEEIKEEFLKAMLDNKMDEVVHFSKTPLPLPPKM</sequence>
<evidence type="ECO:0000313" key="1">
    <source>
        <dbReference type="EMBL" id="CAH6718495.1"/>
    </source>
</evidence>
<gene>
    <name evidence="1" type="ORF">CLIB1444_01S08020</name>
</gene>
<reference evidence="1" key="1">
    <citation type="submission" date="2022-06" db="EMBL/GenBank/DDBJ databases">
        <authorList>
            <person name="Legras J.-L."/>
            <person name="Devillers H."/>
            <person name="Grondin C."/>
        </authorList>
    </citation>
    <scope>NUCLEOTIDE SEQUENCE</scope>
    <source>
        <strain evidence="1">CLIB 1444</strain>
    </source>
</reference>
<dbReference type="Proteomes" id="UP001152531">
    <property type="component" value="Unassembled WGS sequence"/>
</dbReference>